<feature type="non-terminal residue" evidence="1">
    <location>
        <position position="45"/>
    </location>
</feature>
<organism evidence="1 2">
    <name type="scientific">Geodia barretti</name>
    <name type="common">Barrett's horny sponge</name>
    <dbReference type="NCBI Taxonomy" id="519541"/>
    <lineage>
        <taxon>Eukaryota</taxon>
        <taxon>Metazoa</taxon>
        <taxon>Porifera</taxon>
        <taxon>Demospongiae</taxon>
        <taxon>Heteroscleromorpha</taxon>
        <taxon>Tetractinellida</taxon>
        <taxon>Astrophorina</taxon>
        <taxon>Geodiidae</taxon>
        <taxon>Geodia</taxon>
    </lineage>
</organism>
<dbReference type="Proteomes" id="UP001174909">
    <property type="component" value="Unassembled WGS sequence"/>
</dbReference>
<dbReference type="EMBL" id="CASHTH010000450">
    <property type="protein sequence ID" value="CAI8001741.1"/>
    <property type="molecule type" value="Genomic_DNA"/>
</dbReference>
<dbReference type="AlphaFoldDB" id="A0AA35W0U5"/>
<evidence type="ECO:0000313" key="1">
    <source>
        <dbReference type="EMBL" id="CAI8001741.1"/>
    </source>
</evidence>
<accession>A0AA35W0U5</accession>
<gene>
    <name evidence="1" type="ORF">GBAR_LOCUS3254</name>
</gene>
<keyword evidence="2" id="KW-1185">Reference proteome</keyword>
<comment type="caution">
    <text evidence="1">The sequence shown here is derived from an EMBL/GenBank/DDBJ whole genome shotgun (WGS) entry which is preliminary data.</text>
</comment>
<proteinExistence type="predicted"/>
<reference evidence="1" key="1">
    <citation type="submission" date="2023-03" db="EMBL/GenBank/DDBJ databases">
        <authorList>
            <person name="Steffen K."/>
            <person name="Cardenas P."/>
        </authorList>
    </citation>
    <scope>NUCLEOTIDE SEQUENCE</scope>
</reference>
<name>A0AA35W0U5_GEOBA</name>
<protein>
    <submittedName>
        <fullName evidence="1">Uncharacterized protein</fullName>
    </submittedName>
</protein>
<evidence type="ECO:0000313" key="2">
    <source>
        <dbReference type="Proteomes" id="UP001174909"/>
    </source>
</evidence>
<sequence>VLRSHFCLETPSKWTGQDYSIVYTRLSIVDVLNSKSITFCSGTLL</sequence>